<dbReference type="GO" id="GO:0005737">
    <property type="term" value="C:cytoplasm"/>
    <property type="evidence" value="ECO:0007669"/>
    <property type="project" value="UniProtKB-SubCell"/>
</dbReference>
<comment type="similarity">
    <text evidence="5">Belongs to the SepF family.</text>
</comment>
<evidence type="ECO:0000256" key="6">
    <source>
        <dbReference type="SAM" id="MobiDB-lite"/>
    </source>
</evidence>
<keyword evidence="8" id="KW-1185">Reference proteome</keyword>
<evidence type="ECO:0000313" key="7">
    <source>
        <dbReference type="EMBL" id="MBE9114592.1"/>
    </source>
</evidence>
<comment type="function">
    <text evidence="4 5">Cell division protein that is part of the divisome complex and is recruited early to the Z-ring. Probably stimulates Z-ring formation, perhaps through the cross-linking of FtsZ protofilaments. Its function overlaps with FtsA.</text>
</comment>
<evidence type="ECO:0000256" key="3">
    <source>
        <dbReference type="ARBA" id="ARBA00023306"/>
    </source>
</evidence>
<proteinExistence type="inferred from homology"/>
<evidence type="ECO:0000256" key="2">
    <source>
        <dbReference type="ARBA" id="ARBA00023210"/>
    </source>
</evidence>
<feature type="region of interest" description="Disordered" evidence="6">
    <location>
        <begin position="40"/>
        <end position="72"/>
    </location>
</feature>
<accession>A0A8J7DSR1</accession>
<dbReference type="AlphaFoldDB" id="A0A8J7DSR1"/>
<dbReference type="Proteomes" id="UP000654482">
    <property type="component" value="Unassembled WGS sequence"/>
</dbReference>
<keyword evidence="3 5" id="KW-0131">Cell cycle</keyword>
<comment type="subcellular location">
    <subcellularLocation>
        <location evidence="5">Cytoplasm</location>
    </subcellularLocation>
    <text evidence="5">Localizes to the division site, in a FtsZ-dependent manner.</text>
</comment>
<dbReference type="GO" id="GO:0000917">
    <property type="term" value="P:division septum assembly"/>
    <property type="evidence" value="ECO:0007669"/>
    <property type="project" value="UniProtKB-KW"/>
</dbReference>
<keyword evidence="1 5" id="KW-0132">Cell division</keyword>
<comment type="subunit">
    <text evidence="5">Homodimer. Interacts with FtsZ.</text>
</comment>
<dbReference type="PANTHER" id="PTHR35798">
    <property type="entry name" value="CELL DIVISION PROTEIN SEPF"/>
    <property type="match status" value="1"/>
</dbReference>
<comment type="caution">
    <text evidence="7">The sequence shown here is derived from an EMBL/GenBank/DDBJ whole genome shotgun (WGS) entry which is preliminary data.</text>
</comment>
<dbReference type="RefSeq" id="WP_194027808.1">
    <property type="nucleotide sequence ID" value="NZ_JADEWZ010000002.1"/>
</dbReference>
<feature type="compositionally biased region" description="Polar residues" evidence="6">
    <location>
        <begin position="56"/>
        <end position="71"/>
    </location>
</feature>
<dbReference type="GO" id="GO:0043093">
    <property type="term" value="P:FtsZ-dependent cytokinesis"/>
    <property type="evidence" value="ECO:0007669"/>
    <property type="project" value="UniProtKB-UniRule"/>
</dbReference>
<dbReference type="InterPro" id="IPR007561">
    <property type="entry name" value="Cell_div_SepF/SepF-rel"/>
</dbReference>
<protein>
    <recommendedName>
        <fullName evidence="5">Cell division protein SepF</fullName>
    </recommendedName>
</protein>
<name>A0A8J7DSR1_9CYAN</name>
<dbReference type="InterPro" id="IPR023052">
    <property type="entry name" value="Cell_div_SepF"/>
</dbReference>
<dbReference type="PANTHER" id="PTHR35798:SF1">
    <property type="entry name" value="CELL DIVISION PROTEIN SEPF"/>
    <property type="match status" value="1"/>
</dbReference>
<evidence type="ECO:0000256" key="4">
    <source>
        <dbReference type="ARBA" id="ARBA00044936"/>
    </source>
</evidence>
<dbReference type="Pfam" id="PF04472">
    <property type="entry name" value="SepF"/>
    <property type="match status" value="1"/>
</dbReference>
<evidence type="ECO:0000256" key="5">
    <source>
        <dbReference type="HAMAP-Rule" id="MF_01197"/>
    </source>
</evidence>
<reference evidence="7" key="1">
    <citation type="submission" date="2020-10" db="EMBL/GenBank/DDBJ databases">
        <authorList>
            <person name="Castelo-Branco R."/>
            <person name="Eusebio N."/>
            <person name="Adriana R."/>
            <person name="Vieira A."/>
            <person name="Brugerolle De Fraissinette N."/>
            <person name="Rezende De Castro R."/>
            <person name="Schneider M.P."/>
            <person name="Vasconcelos V."/>
            <person name="Leao P.N."/>
        </authorList>
    </citation>
    <scope>NUCLEOTIDE SEQUENCE</scope>
    <source>
        <strain evidence="7">LEGE 07157</strain>
    </source>
</reference>
<dbReference type="Gene3D" id="3.30.110.150">
    <property type="entry name" value="SepF-like protein"/>
    <property type="match status" value="1"/>
</dbReference>
<evidence type="ECO:0000313" key="8">
    <source>
        <dbReference type="Proteomes" id="UP000654482"/>
    </source>
</evidence>
<sequence length="193" mass="21441">MVNIFTKLRDFVSLNEADDYEYYEEEVDNSEYQNAYPEETPVALEEERQNRRRNRVTINSETGMTSSTPRNNVIGMPGAAAGLSEVVVVEPRSFEEMPQVIQALRERKSVVLNLTIIDPDEAQRAVDFVAGGTYAIDGHQERIGESIFLFTPSCVQVTTQAGVVHEAPSVPVSSSHGSVANQSWAMEQARMAQ</sequence>
<gene>
    <name evidence="5" type="primary">sepF</name>
    <name evidence="7" type="ORF">IQ249_01660</name>
</gene>
<evidence type="ECO:0000256" key="1">
    <source>
        <dbReference type="ARBA" id="ARBA00022618"/>
    </source>
</evidence>
<organism evidence="7 8">
    <name type="scientific">Lusitaniella coriacea LEGE 07157</name>
    <dbReference type="NCBI Taxonomy" id="945747"/>
    <lineage>
        <taxon>Bacteria</taxon>
        <taxon>Bacillati</taxon>
        <taxon>Cyanobacteriota</taxon>
        <taxon>Cyanophyceae</taxon>
        <taxon>Spirulinales</taxon>
        <taxon>Lusitaniellaceae</taxon>
        <taxon>Lusitaniella</taxon>
    </lineage>
</organism>
<dbReference type="InterPro" id="IPR038594">
    <property type="entry name" value="SepF-like_sf"/>
</dbReference>
<dbReference type="EMBL" id="JADEWZ010000002">
    <property type="protein sequence ID" value="MBE9114592.1"/>
    <property type="molecule type" value="Genomic_DNA"/>
</dbReference>
<keyword evidence="2 5" id="KW-0717">Septation</keyword>
<keyword evidence="5" id="KW-0963">Cytoplasm</keyword>
<dbReference type="HAMAP" id="MF_01197">
    <property type="entry name" value="SepF"/>
    <property type="match status" value="1"/>
</dbReference>